<dbReference type="Proteomes" id="UP000271683">
    <property type="component" value="Unassembled WGS sequence"/>
</dbReference>
<evidence type="ECO:0000256" key="4">
    <source>
        <dbReference type="ARBA" id="ARBA00022833"/>
    </source>
</evidence>
<accession>A0A3N1GKR2</accession>
<sequence>MSAELTTPTMSPVPIQVGRRRIIPLVEAVGPALPAKATYPHLAPDLLAALLSAAGPTYTDPSGTFLRMASQGFAILGADRVILVDTCLGGPKPARPHPRRGLDSRWLSALERAGIAPADVDTVINTHLHHDHIGWNTTLTDGHLRPTFPNAQYLITRPELDHATATTPSVPVADSVLPVQAAGQLLPCPPDHDLDGEVRLVPAPGHTPGHVLVEVASQGRRALLAGDLIHHPLQLRHPDISTALCIDPVQAAANRRAVLDRYADTDTLLLPSHLPLGGFLRRDGDGYRLAPATHLRPESPPAVGQVGRHAAYGSR</sequence>
<dbReference type="GO" id="GO:0046872">
    <property type="term" value="F:metal ion binding"/>
    <property type="evidence" value="ECO:0007669"/>
    <property type="project" value="UniProtKB-KW"/>
</dbReference>
<dbReference type="CDD" id="cd16277">
    <property type="entry name" value="metallo-hydrolase-like_MBL-fold"/>
    <property type="match status" value="1"/>
</dbReference>
<dbReference type="InterPro" id="IPR001279">
    <property type="entry name" value="Metallo-B-lactamas"/>
</dbReference>
<reference evidence="7 8" key="1">
    <citation type="submission" date="2018-11" db="EMBL/GenBank/DDBJ databases">
        <title>Sequencing the genomes of 1000 actinobacteria strains.</title>
        <authorList>
            <person name="Klenk H.-P."/>
        </authorList>
    </citation>
    <scope>NUCLEOTIDE SEQUENCE [LARGE SCALE GENOMIC DNA]</scope>
    <source>
        <strain evidence="7 8">DSM 43634</strain>
    </source>
</reference>
<dbReference type="AlphaFoldDB" id="A0A3N1GKR2"/>
<dbReference type="EMBL" id="RJKL01000001">
    <property type="protein sequence ID" value="ROP30862.1"/>
    <property type="molecule type" value="Genomic_DNA"/>
</dbReference>
<keyword evidence="3 7" id="KW-0378">Hydrolase</keyword>
<protein>
    <submittedName>
        <fullName evidence="7">Glyoxylase-like metal-dependent hydrolase (Beta-lactamase superfamily II)</fullName>
    </submittedName>
</protein>
<gene>
    <name evidence="7" type="ORF">EDD30_3728</name>
</gene>
<keyword evidence="4" id="KW-0862">Zinc</keyword>
<dbReference type="PANTHER" id="PTHR42978">
    <property type="entry name" value="QUORUM-QUENCHING LACTONASE YTNP-RELATED-RELATED"/>
    <property type="match status" value="1"/>
</dbReference>
<proteinExistence type="inferred from homology"/>
<evidence type="ECO:0000313" key="8">
    <source>
        <dbReference type="Proteomes" id="UP000271683"/>
    </source>
</evidence>
<evidence type="ECO:0000256" key="3">
    <source>
        <dbReference type="ARBA" id="ARBA00022801"/>
    </source>
</evidence>
<dbReference type="Gene3D" id="3.60.15.10">
    <property type="entry name" value="Ribonuclease Z/Hydroxyacylglutathione hydrolase-like"/>
    <property type="match status" value="1"/>
</dbReference>
<dbReference type="GO" id="GO:0016787">
    <property type="term" value="F:hydrolase activity"/>
    <property type="evidence" value="ECO:0007669"/>
    <property type="project" value="UniProtKB-KW"/>
</dbReference>
<organism evidence="7 8">
    <name type="scientific">Couchioplanes caeruleus</name>
    <dbReference type="NCBI Taxonomy" id="56438"/>
    <lineage>
        <taxon>Bacteria</taxon>
        <taxon>Bacillati</taxon>
        <taxon>Actinomycetota</taxon>
        <taxon>Actinomycetes</taxon>
        <taxon>Micromonosporales</taxon>
        <taxon>Micromonosporaceae</taxon>
        <taxon>Couchioplanes</taxon>
    </lineage>
</organism>
<feature type="region of interest" description="Disordered" evidence="5">
    <location>
        <begin position="296"/>
        <end position="315"/>
    </location>
</feature>
<feature type="domain" description="Metallo-beta-lactamase" evidence="6">
    <location>
        <begin position="69"/>
        <end position="273"/>
    </location>
</feature>
<dbReference type="OrthoDB" id="5177904at2"/>
<evidence type="ECO:0000259" key="6">
    <source>
        <dbReference type="SMART" id="SM00849"/>
    </source>
</evidence>
<evidence type="ECO:0000256" key="2">
    <source>
        <dbReference type="ARBA" id="ARBA00022723"/>
    </source>
</evidence>
<keyword evidence="2" id="KW-0479">Metal-binding</keyword>
<comment type="caution">
    <text evidence="7">The sequence shown here is derived from an EMBL/GenBank/DDBJ whole genome shotgun (WGS) entry which is preliminary data.</text>
</comment>
<dbReference type="InterPro" id="IPR051013">
    <property type="entry name" value="MBL_superfamily_lactonases"/>
</dbReference>
<dbReference type="RefSeq" id="WP_143162936.1">
    <property type="nucleotide sequence ID" value="NZ_RJKL01000001.1"/>
</dbReference>
<comment type="similarity">
    <text evidence="1">Belongs to the metallo-beta-lactamase superfamily.</text>
</comment>
<dbReference type="SMART" id="SM00849">
    <property type="entry name" value="Lactamase_B"/>
    <property type="match status" value="1"/>
</dbReference>
<evidence type="ECO:0000256" key="1">
    <source>
        <dbReference type="ARBA" id="ARBA00007749"/>
    </source>
</evidence>
<dbReference type="Pfam" id="PF00753">
    <property type="entry name" value="Lactamase_B"/>
    <property type="match status" value="1"/>
</dbReference>
<name>A0A3N1GKR2_9ACTN</name>
<dbReference type="SUPFAM" id="SSF56281">
    <property type="entry name" value="Metallo-hydrolase/oxidoreductase"/>
    <property type="match status" value="1"/>
</dbReference>
<dbReference type="InterPro" id="IPR036866">
    <property type="entry name" value="RibonucZ/Hydroxyglut_hydro"/>
</dbReference>
<evidence type="ECO:0000256" key="5">
    <source>
        <dbReference type="SAM" id="MobiDB-lite"/>
    </source>
</evidence>
<evidence type="ECO:0000313" key="7">
    <source>
        <dbReference type="EMBL" id="ROP30862.1"/>
    </source>
</evidence>
<dbReference type="PANTHER" id="PTHR42978:SF6">
    <property type="entry name" value="QUORUM-QUENCHING LACTONASE YTNP-RELATED"/>
    <property type="match status" value="1"/>
</dbReference>